<feature type="compositionally biased region" description="Basic residues" evidence="1">
    <location>
        <begin position="78"/>
        <end position="94"/>
    </location>
</feature>
<feature type="region of interest" description="Disordered" evidence="1">
    <location>
        <begin position="664"/>
        <end position="704"/>
    </location>
</feature>
<dbReference type="PROSITE" id="PS50011">
    <property type="entry name" value="PROTEIN_KINASE_DOM"/>
    <property type="match status" value="1"/>
</dbReference>
<dbReference type="EMBL" id="ML170277">
    <property type="protein sequence ID" value="TDL15389.1"/>
    <property type="molecule type" value="Genomic_DNA"/>
</dbReference>
<sequence length="937" mass="105375">MAYYSYYQQLAPTWGTQPLTSPQAAYDTLFTVPPPYPRLPRPIDVDGPERNVFMSTCKTCAAMNDGRSASPADMLLRTSRRSTQTRRSSSKKVRGSSGLTLKTNFSRSPSDSDSDDSDGTTTTMLLRTSRHVQKRRNTDQWLESPVNRGFDEEFDDNEIQLKGERDINLLEILKHCARPFNEALWKRLRNGLKIYPFTIYLLLECLREVGVADSKISSSKSVDVGTQSSWLTIRLMDLNAKVQLWERWDGMDALLRYSEVHEEISAVLWEMELISLQPWENWPETLMCALERDRSDLSSVVRQMMISERSRIVSLPSVGIRNVMSLLQFLVDGKCSGCRVFERVIFDLVSKTGILPSHLFICGARRVGRNPVIGGGFADVWRGELRGEPVALKVLRIFQRGEADFEYIHKKFCAEAVLWQQLKHCNLLPFYGISEDEFEPLFAMISPWMKNGDLTSFLRKNPDVDRHDLVFGVASGLQYLHGLKPRVIHGDLRAGNILVDDDGQPRITDFGLSKVMDSQASSIVATSFSGKGTMRWQAPELLNATRFEGESAGVTTKSDVYAFSFVCLEIFTGDIPFPKLRDGTVIMEVAVHNRRPTRPIDPITKRELDDATWHLMELCWATLPSDRPTMDDVVDYIMLSLLSPTSPSTLRNHASSPTIGHFLERDDLSSPVSDSGMPGGIFLSSSPGSPSPPFSRTTSPHSSDIYNVETTRGILETSNYSPGRFLRRQETMILKVTKKEIPLPANMQTVESVREYLLSKRCLQLWAAALSRNRAALAKAEQYRMRQDNFASMPAAHRTLLRRAWTIWKRRVPRLSEIFPICDDIDSDVDVEPETPNLAVTGRNSLEVEVECRGTNVGWTDTQSDSMVSFHTALSGQGSNDDRDADDEAESDIGAPRLLSGVHDDEIGTCRGVDDDQNSLDNRSSIASLEWLQGIIV</sequence>
<dbReference type="GO" id="GO:0004674">
    <property type="term" value="F:protein serine/threonine kinase activity"/>
    <property type="evidence" value="ECO:0007669"/>
    <property type="project" value="TreeGrafter"/>
</dbReference>
<dbReference type="AlphaFoldDB" id="A0A4Y7PLE9"/>
<keyword evidence="3" id="KW-0808">Transferase</keyword>
<proteinExistence type="predicted"/>
<dbReference type="Pfam" id="PF07714">
    <property type="entry name" value="PK_Tyr_Ser-Thr"/>
    <property type="match status" value="1"/>
</dbReference>
<feature type="region of interest" description="Disordered" evidence="1">
    <location>
        <begin position="63"/>
        <end position="140"/>
    </location>
</feature>
<feature type="compositionally biased region" description="Low complexity" evidence="1">
    <location>
        <begin position="684"/>
        <end position="703"/>
    </location>
</feature>
<dbReference type="Gene3D" id="1.10.510.10">
    <property type="entry name" value="Transferase(Phosphotransferase) domain 1"/>
    <property type="match status" value="1"/>
</dbReference>
<dbReference type="PANTHER" id="PTHR44329">
    <property type="entry name" value="SERINE/THREONINE-PROTEIN KINASE TNNI3K-RELATED"/>
    <property type="match status" value="1"/>
</dbReference>
<dbReference type="InterPro" id="IPR051681">
    <property type="entry name" value="Ser/Thr_Kinases-Pseudokinases"/>
</dbReference>
<dbReference type="InterPro" id="IPR001245">
    <property type="entry name" value="Ser-Thr/Tyr_kinase_cat_dom"/>
</dbReference>
<dbReference type="InterPro" id="IPR011009">
    <property type="entry name" value="Kinase-like_dom_sf"/>
</dbReference>
<evidence type="ECO:0000313" key="3">
    <source>
        <dbReference type="EMBL" id="TDL15389.1"/>
    </source>
</evidence>
<evidence type="ECO:0000256" key="1">
    <source>
        <dbReference type="SAM" id="MobiDB-lite"/>
    </source>
</evidence>
<accession>A0A4Y7PLE9</accession>
<evidence type="ECO:0000313" key="4">
    <source>
        <dbReference type="Proteomes" id="UP000294933"/>
    </source>
</evidence>
<dbReference type="InterPro" id="IPR008266">
    <property type="entry name" value="Tyr_kinase_AS"/>
</dbReference>
<dbReference type="VEuPathDB" id="FungiDB:BD410DRAFT_796437"/>
<dbReference type="STRING" id="50990.A0A4Y7PLE9"/>
<reference evidence="3 4" key="1">
    <citation type="submission" date="2018-06" db="EMBL/GenBank/DDBJ databases">
        <title>A transcriptomic atlas of mushroom development highlights an independent origin of complex multicellularity.</title>
        <authorList>
            <consortium name="DOE Joint Genome Institute"/>
            <person name="Krizsan K."/>
            <person name="Almasi E."/>
            <person name="Merenyi Z."/>
            <person name="Sahu N."/>
            <person name="Viragh M."/>
            <person name="Koszo T."/>
            <person name="Mondo S."/>
            <person name="Kiss B."/>
            <person name="Balint B."/>
            <person name="Kues U."/>
            <person name="Barry K."/>
            <person name="Hegedus J.C."/>
            <person name="Henrissat B."/>
            <person name="Johnson J."/>
            <person name="Lipzen A."/>
            <person name="Ohm R."/>
            <person name="Nagy I."/>
            <person name="Pangilinan J."/>
            <person name="Yan J."/>
            <person name="Xiong Y."/>
            <person name="Grigoriev I.V."/>
            <person name="Hibbett D.S."/>
            <person name="Nagy L.G."/>
        </authorList>
    </citation>
    <scope>NUCLEOTIDE SEQUENCE [LARGE SCALE GENOMIC DNA]</scope>
    <source>
        <strain evidence="3 4">SZMC22713</strain>
    </source>
</reference>
<keyword evidence="4" id="KW-1185">Reference proteome</keyword>
<dbReference type="InterPro" id="IPR000719">
    <property type="entry name" value="Prot_kinase_dom"/>
</dbReference>
<dbReference type="OrthoDB" id="346907at2759"/>
<dbReference type="PROSITE" id="PS00109">
    <property type="entry name" value="PROTEIN_KINASE_TYR"/>
    <property type="match status" value="1"/>
</dbReference>
<dbReference type="GO" id="GO:0005524">
    <property type="term" value="F:ATP binding"/>
    <property type="evidence" value="ECO:0007669"/>
    <property type="project" value="InterPro"/>
</dbReference>
<keyword evidence="3" id="KW-0418">Kinase</keyword>
<name>A0A4Y7PLE9_9AGAM</name>
<protein>
    <submittedName>
        <fullName evidence="3">Kinase-like protein</fullName>
    </submittedName>
</protein>
<dbReference type="Proteomes" id="UP000294933">
    <property type="component" value="Unassembled WGS sequence"/>
</dbReference>
<organism evidence="3 4">
    <name type="scientific">Rickenella mellea</name>
    <dbReference type="NCBI Taxonomy" id="50990"/>
    <lineage>
        <taxon>Eukaryota</taxon>
        <taxon>Fungi</taxon>
        <taxon>Dikarya</taxon>
        <taxon>Basidiomycota</taxon>
        <taxon>Agaricomycotina</taxon>
        <taxon>Agaricomycetes</taxon>
        <taxon>Hymenochaetales</taxon>
        <taxon>Rickenellaceae</taxon>
        <taxon>Rickenella</taxon>
    </lineage>
</organism>
<gene>
    <name evidence="3" type="ORF">BD410DRAFT_796437</name>
</gene>
<evidence type="ECO:0000259" key="2">
    <source>
        <dbReference type="PROSITE" id="PS50011"/>
    </source>
</evidence>
<dbReference type="PANTHER" id="PTHR44329:SF214">
    <property type="entry name" value="PROTEIN KINASE DOMAIN-CONTAINING PROTEIN"/>
    <property type="match status" value="1"/>
</dbReference>
<feature type="domain" description="Protein kinase" evidence="2">
    <location>
        <begin position="366"/>
        <end position="639"/>
    </location>
</feature>
<dbReference type="SUPFAM" id="SSF56112">
    <property type="entry name" value="Protein kinase-like (PK-like)"/>
    <property type="match status" value="1"/>
</dbReference>